<keyword evidence="2" id="KW-1185">Reference proteome</keyword>
<organism evidence="1 2">
    <name type="scientific">Sphingoaurantiacus capsulatus</name>
    <dbReference type="NCBI Taxonomy" id="1771310"/>
    <lineage>
        <taxon>Bacteria</taxon>
        <taxon>Pseudomonadati</taxon>
        <taxon>Pseudomonadota</taxon>
        <taxon>Alphaproteobacteria</taxon>
        <taxon>Sphingomonadales</taxon>
        <taxon>Sphingosinicellaceae</taxon>
        <taxon>Sphingoaurantiacus</taxon>
    </lineage>
</organism>
<dbReference type="EMBL" id="JBHRXV010000010">
    <property type="protein sequence ID" value="MFC3713288.1"/>
    <property type="molecule type" value="Genomic_DNA"/>
</dbReference>
<dbReference type="RefSeq" id="WP_380861625.1">
    <property type="nucleotide sequence ID" value="NZ_JBHRXV010000010.1"/>
</dbReference>
<protein>
    <submittedName>
        <fullName evidence="1">Uncharacterized protein</fullName>
    </submittedName>
</protein>
<evidence type="ECO:0000313" key="1">
    <source>
        <dbReference type="EMBL" id="MFC3713288.1"/>
    </source>
</evidence>
<gene>
    <name evidence="1" type="ORF">ACFOMD_11935</name>
</gene>
<accession>A0ABV7XE23</accession>
<comment type="caution">
    <text evidence="1">The sequence shown here is derived from an EMBL/GenBank/DDBJ whole genome shotgun (WGS) entry which is preliminary data.</text>
</comment>
<proteinExistence type="predicted"/>
<sequence>MVDALSLLISHGMLVYVIWRLMGLRDPDEKSVLRHRKGGWKANRDPDA</sequence>
<name>A0ABV7XE23_9SPHN</name>
<dbReference type="Proteomes" id="UP001595615">
    <property type="component" value="Unassembled WGS sequence"/>
</dbReference>
<evidence type="ECO:0000313" key="2">
    <source>
        <dbReference type="Proteomes" id="UP001595615"/>
    </source>
</evidence>
<reference evidence="2" key="1">
    <citation type="journal article" date="2019" name="Int. J. Syst. Evol. Microbiol.">
        <title>The Global Catalogue of Microorganisms (GCM) 10K type strain sequencing project: providing services to taxonomists for standard genome sequencing and annotation.</title>
        <authorList>
            <consortium name="The Broad Institute Genomics Platform"/>
            <consortium name="The Broad Institute Genome Sequencing Center for Infectious Disease"/>
            <person name="Wu L."/>
            <person name="Ma J."/>
        </authorList>
    </citation>
    <scope>NUCLEOTIDE SEQUENCE [LARGE SCALE GENOMIC DNA]</scope>
    <source>
        <strain evidence="2">KCTC 42644</strain>
    </source>
</reference>